<reference evidence="4 5" key="1">
    <citation type="submission" date="2020-08" db="EMBL/GenBank/DDBJ databases">
        <title>Genomic Encyclopedia of Type Strains, Phase III (KMG-III): the genomes of soil and plant-associated and newly described type strains.</title>
        <authorList>
            <person name="Whitman W."/>
        </authorList>
    </citation>
    <scope>NUCLEOTIDE SEQUENCE [LARGE SCALE GENOMIC DNA]</scope>
    <source>
        <strain evidence="4 5">CECT 3226</strain>
    </source>
</reference>
<dbReference type="AlphaFoldDB" id="A0A7W8BUS1"/>
<sequence>MSFISQIRTGVRELDVFAVVEKLLTLAALVLVAVTVGGQLGVILGLHDTLGMLVGWSIAIVYDALWIGALRMSEVAIRQRSRVGVAVMIGLSVVAVGTSTATLLILGHAQVFAFVPVAAALFMGLRLFAGNVLADADTAARIAEQSAADRNGRALAAAGARHLRSEATTDVLTETAGHLAEMERQIARAEVLTKAQAEINEARAKAEKRLQESEKKHGVDALAFAGRDLTLAVSRPAVTAGGHTRGELGGHTVVTQVTPEIQPVTMPPVTQDETGSPEPVEQAPAKGSMTLQDLADIEGVDLPQPGATLTDEQLAVALRWLRYSMEPPRSYRQAQAEFRAAGFRAREERVRRIWGEIETNEAGATAR</sequence>
<keyword evidence="5" id="KW-1185">Reference proteome</keyword>
<proteinExistence type="predicted"/>
<keyword evidence="3" id="KW-1133">Transmembrane helix</keyword>
<evidence type="ECO:0000256" key="1">
    <source>
        <dbReference type="SAM" id="Coils"/>
    </source>
</evidence>
<comment type="caution">
    <text evidence="4">The sequence shown here is derived from an EMBL/GenBank/DDBJ whole genome shotgun (WGS) entry which is preliminary data.</text>
</comment>
<evidence type="ECO:0000256" key="2">
    <source>
        <dbReference type="SAM" id="MobiDB-lite"/>
    </source>
</evidence>
<feature type="transmembrane region" description="Helical" evidence="3">
    <location>
        <begin position="83"/>
        <end position="105"/>
    </location>
</feature>
<gene>
    <name evidence="4" type="ORF">FHS32_006589</name>
</gene>
<dbReference type="Proteomes" id="UP000568022">
    <property type="component" value="Unassembled WGS sequence"/>
</dbReference>
<organism evidence="4 5">
    <name type="scientific">Streptomyces griseoloalbus</name>
    <dbReference type="NCBI Taxonomy" id="67303"/>
    <lineage>
        <taxon>Bacteria</taxon>
        <taxon>Bacillati</taxon>
        <taxon>Actinomycetota</taxon>
        <taxon>Actinomycetes</taxon>
        <taxon>Kitasatosporales</taxon>
        <taxon>Streptomycetaceae</taxon>
        <taxon>Streptomyces</taxon>
    </lineage>
</organism>
<name>A0A7W8BUS1_9ACTN</name>
<feature type="region of interest" description="Disordered" evidence="2">
    <location>
        <begin position="264"/>
        <end position="284"/>
    </location>
</feature>
<protein>
    <submittedName>
        <fullName evidence="4">Uncharacterized protein</fullName>
    </submittedName>
</protein>
<feature type="transmembrane region" description="Helical" evidence="3">
    <location>
        <begin position="23"/>
        <end position="44"/>
    </location>
</feature>
<evidence type="ECO:0000313" key="5">
    <source>
        <dbReference type="Proteomes" id="UP000568022"/>
    </source>
</evidence>
<feature type="coiled-coil region" evidence="1">
    <location>
        <begin position="189"/>
        <end position="216"/>
    </location>
</feature>
<feature type="transmembrane region" description="Helical" evidence="3">
    <location>
        <begin position="111"/>
        <end position="129"/>
    </location>
</feature>
<evidence type="ECO:0000256" key="3">
    <source>
        <dbReference type="SAM" id="Phobius"/>
    </source>
</evidence>
<accession>A0A7W8BUS1</accession>
<dbReference type="EMBL" id="JACHJE010000022">
    <property type="protein sequence ID" value="MBB5129795.1"/>
    <property type="molecule type" value="Genomic_DNA"/>
</dbReference>
<keyword evidence="3" id="KW-0472">Membrane</keyword>
<keyword evidence="3" id="KW-0812">Transmembrane</keyword>
<feature type="transmembrane region" description="Helical" evidence="3">
    <location>
        <begin position="50"/>
        <end position="71"/>
    </location>
</feature>
<keyword evidence="1" id="KW-0175">Coiled coil</keyword>
<evidence type="ECO:0000313" key="4">
    <source>
        <dbReference type="EMBL" id="MBB5129795.1"/>
    </source>
</evidence>